<feature type="region of interest" description="Disordered" evidence="7">
    <location>
        <begin position="707"/>
        <end position="739"/>
    </location>
</feature>
<dbReference type="OrthoDB" id="3790831at2"/>
<name>A0A1H1WRT0_9MICO</name>
<dbReference type="GO" id="GO:0005886">
    <property type="term" value="C:plasma membrane"/>
    <property type="evidence" value="ECO:0007669"/>
    <property type="project" value="UniProtKB-SubCell"/>
</dbReference>
<evidence type="ECO:0000256" key="7">
    <source>
        <dbReference type="SAM" id="MobiDB-lite"/>
    </source>
</evidence>
<dbReference type="SUPFAM" id="SSF81324">
    <property type="entry name" value="Voltage-gated potassium channels"/>
    <property type="match status" value="1"/>
</dbReference>
<feature type="transmembrane region" description="Helical" evidence="8">
    <location>
        <begin position="951"/>
        <end position="969"/>
    </location>
</feature>
<accession>A0A1H1WRT0</accession>
<feature type="compositionally biased region" description="Low complexity" evidence="7">
    <location>
        <begin position="807"/>
        <end position="819"/>
    </location>
</feature>
<gene>
    <name evidence="11" type="ORF">SAMN04489834_2605</name>
</gene>
<feature type="transmembrane region" description="Helical" evidence="8">
    <location>
        <begin position="434"/>
        <end position="453"/>
    </location>
</feature>
<dbReference type="Pfam" id="PF07885">
    <property type="entry name" value="Ion_trans_2"/>
    <property type="match status" value="1"/>
</dbReference>
<evidence type="ECO:0000256" key="6">
    <source>
        <dbReference type="ARBA" id="ARBA00043993"/>
    </source>
</evidence>
<dbReference type="AlphaFoldDB" id="A0A1H1WRT0"/>
<feature type="compositionally biased region" description="Basic and acidic residues" evidence="7">
    <location>
        <begin position="721"/>
        <end position="739"/>
    </location>
</feature>
<dbReference type="PANTHER" id="PTHR30509">
    <property type="entry name" value="P-HYDROXYBENZOIC ACID EFFLUX PUMP SUBUNIT-RELATED"/>
    <property type="match status" value="1"/>
</dbReference>
<feature type="transmembrane region" description="Helical" evidence="8">
    <location>
        <begin position="483"/>
        <end position="501"/>
    </location>
</feature>
<comment type="similarity">
    <text evidence="6">Belongs to the YccS/YhfK family.</text>
</comment>
<evidence type="ECO:0000259" key="10">
    <source>
        <dbReference type="Pfam" id="PF13515"/>
    </source>
</evidence>
<organism evidence="11 12">
    <name type="scientific">Microterricola viridarii</name>
    <dbReference type="NCBI Taxonomy" id="412690"/>
    <lineage>
        <taxon>Bacteria</taxon>
        <taxon>Bacillati</taxon>
        <taxon>Actinomycetota</taxon>
        <taxon>Actinomycetes</taxon>
        <taxon>Micrococcales</taxon>
        <taxon>Microbacteriaceae</taxon>
        <taxon>Microterricola</taxon>
    </lineage>
</organism>
<feature type="transmembrane region" description="Helical" evidence="8">
    <location>
        <begin position="507"/>
        <end position="523"/>
    </location>
</feature>
<feature type="transmembrane region" description="Helical" evidence="8">
    <location>
        <begin position="530"/>
        <end position="549"/>
    </location>
</feature>
<reference evidence="12" key="1">
    <citation type="submission" date="2016-10" db="EMBL/GenBank/DDBJ databases">
        <authorList>
            <person name="Varghese N."/>
            <person name="Submissions S."/>
        </authorList>
    </citation>
    <scope>NUCLEOTIDE SEQUENCE [LARGE SCALE GENOMIC DNA]</scope>
    <source>
        <strain evidence="12">DSM 21772</strain>
    </source>
</reference>
<feature type="transmembrane region" description="Helical" evidence="8">
    <location>
        <begin position="459"/>
        <end position="476"/>
    </location>
</feature>
<keyword evidence="3 8" id="KW-0812">Transmembrane</keyword>
<feature type="transmembrane region" description="Helical" evidence="8">
    <location>
        <begin position="69"/>
        <end position="91"/>
    </location>
</feature>
<keyword evidence="12" id="KW-1185">Reference proteome</keyword>
<dbReference type="Gene3D" id="1.10.287.70">
    <property type="match status" value="1"/>
</dbReference>
<feature type="transmembrane region" description="Helical" evidence="8">
    <location>
        <begin position="901"/>
        <end position="916"/>
    </location>
</feature>
<proteinExistence type="inferred from homology"/>
<dbReference type="RefSeq" id="WP_083364425.1">
    <property type="nucleotide sequence ID" value="NZ_LT629742.1"/>
</dbReference>
<keyword evidence="5 8" id="KW-0472">Membrane</keyword>
<dbReference type="Proteomes" id="UP000181956">
    <property type="component" value="Chromosome I"/>
</dbReference>
<keyword evidence="4 8" id="KW-1133">Transmembrane helix</keyword>
<dbReference type="STRING" id="412690.SAMN04489834_2605"/>
<feature type="transmembrane region" description="Helical" evidence="8">
    <location>
        <begin position="555"/>
        <end position="575"/>
    </location>
</feature>
<sequence length="1161" mass="124374">MDAFWVGLGILVLGVTLLDVFLTALNYDEAGFFAGRLAAGQWMLTRRLTRRLARRWRPLVLRQVTGLQIMVTVIAWVSGVILGYGLIYLGYMQGNNFQYSGVNGDFFGAIYFSAAQLATVGTSQLSPNTDLLRALSILESLNGVVLLSLILTFLLGIYDVISSLRALSAQFFSAGTGVGEPIASLKPYFPGGESRDLDSHLESVSDTFGSYTDGVRLHHSAYYFQSGRDTFSLPYSIRMLAGIIGGLRWGLPGQNPVAQEPTLQPLTAQFEKFQQYMHPLLKWQSTAVPETVTLDDFAAQLRAEAGHAERRRSRRIRLQDPGDPWVARFVQVNREMGELTATVPLTDVAEAYARYAQWLPFAYHAQQFSAAVSRDLDYQPVYSEPEDQAPVAVLAPAPDETMPRGRERGVRAFLGRRVTLIDPGYTRLLSAARALGSAVLAVAVLAVALNALGQPPLPAAIFGGMIAMFTGASSPGGHGWKRVAGLVALVPVLFAIALNVIVPHDPIPSALVLTLLAFAGVAVSRFGRQLGGLGQLAFVSYYFTLLLRLQPSETLLFVAAAVVGVLCSVAIQLIPNKGAHARVLRGGVRAFELRLVRSLEPLIDTVSAARWDPDLQRRTRSDFRQSHHTAAFLSAQLTGNDPDIGLSVEQAEALRIRVHDAELALANLGTAARAATGAGIPIEVRARLAGALQTVQKHIAGYPEVPAWAGAPPPGDAETAPEQHPDAERLQTARAPEHWPRPARRVYAAAFELQQASDKLHTARAAELLSTPADAGPGPELEQDDSDIDALLPGEEQAGSVQDGLAPHHQGAQAAPPGGAAESAALWRRAVQAALSTGIALYLGSFVSSSHQYWAAMPAYQAIGGSDGETFVKGAQKIIGTIFGATVGFWIAIAAGSHPAVLLPVLAICVFASAYFRSASSPLAAFWQTMMFAQLYDFLGRLSTEAVDVRVVETVIGAVVALLVAALVLPTRTRAKFARQALKLLDSVEGVTAAALQVWRSGRAPSAAERAALARGEIAMAEQLRTLQVTAAPLQHASGAFDPSGVENQLSSFWELLYYTRHFVAATERGDPAQANVSPEQWNQLEEATERNFAALAAAFDARSPGPADSDVGIDELGDGEEPRDAEQALGALARANATIALMVEDAIPQPTGLFHRRAGR</sequence>
<evidence type="ECO:0000256" key="4">
    <source>
        <dbReference type="ARBA" id="ARBA00022989"/>
    </source>
</evidence>
<dbReference type="InterPro" id="IPR013099">
    <property type="entry name" value="K_chnl_dom"/>
</dbReference>
<feature type="region of interest" description="Disordered" evidence="7">
    <location>
        <begin position="797"/>
        <end position="819"/>
    </location>
</feature>
<feature type="domain" description="Potassium channel" evidence="9">
    <location>
        <begin position="103"/>
        <end position="154"/>
    </location>
</feature>
<evidence type="ECO:0000256" key="2">
    <source>
        <dbReference type="ARBA" id="ARBA00022475"/>
    </source>
</evidence>
<dbReference type="Pfam" id="PF13515">
    <property type="entry name" value="FUSC_2"/>
    <property type="match status" value="1"/>
</dbReference>
<evidence type="ECO:0000313" key="12">
    <source>
        <dbReference type="Proteomes" id="UP000181956"/>
    </source>
</evidence>
<evidence type="ECO:0000313" key="11">
    <source>
        <dbReference type="EMBL" id="SDS99843.1"/>
    </source>
</evidence>
<feature type="transmembrane region" description="Helical" evidence="8">
    <location>
        <begin position="141"/>
        <end position="161"/>
    </location>
</feature>
<feature type="transmembrane region" description="Helical" evidence="8">
    <location>
        <begin position="5"/>
        <end position="24"/>
    </location>
</feature>
<feature type="region of interest" description="Disordered" evidence="7">
    <location>
        <begin position="1104"/>
        <end position="1124"/>
    </location>
</feature>
<evidence type="ECO:0000256" key="5">
    <source>
        <dbReference type="ARBA" id="ARBA00023136"/>
    </source>
</evidence>
<dbReference type="InterPro" id="IPR049453">
    <property type="entry name" value="Memb_transporter_dom"/>
</dbReference>
<evidence type="ECO:0000256" key="3">
    <source>
        <dbReference type="ARBA" id="ARBA00022692"/>
    </source>
</evidence>
<evidence type="ECO:0000256" key="1">
    <source>
        <dbReference type="ARBA" id="ARBA00004651"/>
    </source>
</evidence>
<evidence type="ECO:0000259" key="9">
    <source>
        <dbReference type="Pfam" id="PF07885"/>
    </source>
</evidence>
<evidence type="ECO:0000256" key="8">
    <source>
        <dbReference type="SAM" id="Phobius"/>
    </source>
</evidence>
<dbReference type="PANTHER" id="PTHR30509:SF9">
    <property type="entry name" value="MULTIDRUG RESISTANCE PROTEIN MDTO"/>
    <property type="match status" value="1"/>
</dbReference>
<keyword evidence="2" id="KW-1003">Cell membrane</keyword>
<dbReference type="EMBL" id="LT629742">
    <property type="protein sequence ID" value="SDS99843.1"/>
    <property type="molecule type" value="Genomic_DNA"/>
</dbReference>
<comment type="subcellular location">
    <subcellularLocation>
        <location evidence="1">Cell membrane</location>
        <topology evidence="1">Multi-pass membrane protein</topology>
    </subcellularLocation>
</comment>
<feature type="domain" description="Integral membrane bound transporter" evidence="10">
    <location>
        <begin position="839"/>
        <end position="964"/>
    </location>
</feature>
<protein>
    <submittedName>
        <fullName evidence="11">Uncharacterized membrane protein YccC</fullName>
    </submittedName>
</protein>
<feature type="transmembrane region" description="Helical" evidence="8">
    <location>
        <begin position="878"/>
        <end position="895"/>
    </location>
</feature>